<evidence type="ECO:0000256" key="7">
    <source>
        <dbReference type="ARBA" id="ARBA00023163"/>
    </source>
</evidence>
<evidence type="ECO:0000256" key="3">
    <source>
        <dbReference type="ARBA" id="ARBA00022491"/>
    </source>
</evidence>
<keyword evidence="8" id="KW-0479">Metal-binding</keyword>
<dbReference type="GO" id="GO:0045892">
    <property type="term" value="P:negative regulation of DNA-templated transcription"/>
    <property type="evidence" value="ECO:0007669"/>
    <property type="project" value="TreeGrafter"/>
</dbReference>
<reference evidence="10" key="1">
    <citation type="submission" date="2016-08" db="EMBL/GenBank/DDBJ databases">
        <title>Complete genome sequence of the organohalide-respiring Epsilonproteobacterium Sulfurospirillum halorespirans.</title>
        <authorList>
            <person name="Goris T."/>
            <person name="Zimmermann J."/>
            <person name="Schenz B."/>
            <person name="Lemos M."/>
            <person name="Hackermueller J."/>
            <person name="Diekert G."/>
        </authorList>
    </citation>
    <scope>NUCLEOTIDE SEQUENCE [LARGE SCALE GENOMIC DNA]</scope>
    <source>
        <strain>DSM 13726</strain>
        <strain evidence="10">PCE-M2</strain>
    </source>
</reference>
<dbReference type="InterPro" id="IPR036390">
    <property type="entry name" value="WH_DNA-bd_sf"/>
</dbReference>
<dbReference type="KEGG" id="shal:SHALO_0568"/>
<dbReference type="Gene3D" id="1.10.10.10">
    <property type="entry name" value="Winged helix-like DNA-binding domain superfamily/Winged helix DNA-binding domain"/>
    <property type="match status" value="1"/>
</dbReference>
<dbReference type="CDD" id="cd07153">
    <property type="entry name" value="Fur_like"/>
    <property type="match status" value="1"/>
</dbReference>
<organism evidence="9 10">
    <name type="scientific">Sulfurospirillum halorespirans DSM 13726</name>
    <dbReference type="NCBI Taxonomy" id="1193502"/>
    <lineage>
        <taxon>Bacteria</taxon>
        <taxon>Pseudomonadati</taxon>
        <taxon>Campylobacterota</taxon>
        <taxon>Epsilonproteobacteria</taxon>
        <taxon>Campylobacterales</taxon>
        <taxon>Sulfurospirillaceae</taxon>
        <taxon>Sulfurospirillum</taxon>
    </lineage>
</organism>
<evidence type="ECO:0000256" key="1">
    <source>
        <dbReference type="ARBA" id="ARBA00002997"/>
    </source>
</evidence>
<keyword evidence="10" id="KW-1185">Reference proteome</keyword>
<keyword evidence="4 8" id="KW-0862">Zinc</keyword>
<keyword evidence="7" id="KW-0804">Transcription</keyword>
<dbReference type="STRING" id="1193502.SHALO_0568"/>
<sequence length="141" mass="16261">MDRFKDVLKASNLKSTHQRLAILDSIDQFGHVDIDTLYDSIFHKYPTMSKATLYRNINDLISFHILEEVKLPQQKQQYEIKKVPHIHLLCSECGSVEDMFMETKPFLETISLRSGFHISHSFIVMNGMCKVCAAKTLRASL</sequence>
<gene>
    <name evidence="9" type="ORF">SHALO_0568</name>
</gene>
<name>A0A1D7TH91_9BACT</name>
<evidence type="ECO:0000313" key="9">
    <source>
        <dbReference type="EMBL" id="AOO64357.1"/>
    </source>
</evidence>
<evidence type="ECO:0000256" key="5">
    <source>
        <dbReference type="ARBA" id="ARBA00023015"/>
    </source>
</evidence>
<feature type="binding site" evidence="8">
    <location>
        <position position="90"/>
    </location>
    <ligand>
        <name>Zn(2+)</name>
        <dbReference type="ChEBI" id="CHEBI:29105"/>
    </ligand>
</feature>
<dbReference type="Gene3D" id="3.30.1490.190">
    <property type="match status" value="1"/>
</dbReference>
<comment type="cofactor">
    <cofactor evidence="8">
        <name>Zn(2+)</name>
        <dbReference type="ChEBI" id="CHEBI:29105"/>
    </cofactor>
    <text evidence="8">Binds 1 zinc ion per subunit.</text>
</comment>
<dbReference type="GO" id="GO:1900376">
    <property type="term" value="P:regulation of secondary metabolite biosynthetic process"/>
    <property type="evidence" value="ECO:0007669"/>
    <property type="project" value="TreeGrafter"/>
</dbReference>
<dbReference type="PATRIC" id="fig|1193502.14.peg.577"/>
<accession>A0A1D7TH91</accession>
<protein>
    <submittedName>
        <fullName evidence="9">Putative peroxide stress regulator</fullName>
    </submittedName>
</protein>
<evidence type="ECO:0000256" key="8">
    <source>
        <dbReference type="PIRSR" id="PIRSR602481-1"/>
    </source>
</evidence>
<dbReference type="PANTHER" id="PTHR33202">
    <property type="entry name" value="ZINC UPTAKE REGULATION PROTEIN"/>
    <property type="match status" value="1"/>
</dbReference>
<evidence type="ECO:0000256" key="2">
    <source>
        <dbReference type="ARBA" id="ARBA00007957"/>
    </source>
</evidence>
<proteinExistence type="inferred from homology"/>
<dbReference type="SUPFAM" id="SSF46785">
    <property type="entry name" value="Winged helix' DNA-binding domain"/>
    <property type="match status" value="1"/>
</dbReference>
<dbReference type="InterPro" id="IPR036388">
    <property type="entry name" value="WH-like_DNA-bd_sf"/>
</dbReference>
<comment type="function">
    <text evidence="1">Acts as a global negative controlling element, employing Fe(2+) as a cofactor to bind the operator of the repressed genes.</text>
</comment>
<evidence type="ECO:0000256" key="6">
    <source>
        <dbReference type="ARBA" id="ARBA00023125"/>
    </source>
</evidence>
<comment type="similarity">
    <text evidence="2">Belongs to the Fur family.</text>
</comment>
<dbReference type="Proteomes" id="UP000094609">
    <property type="component" value="Chromosome"/>
</dbReference>
<keyword evidence="3" id="KW-0678">Repressor</keyword>
<dbReference type="EMBL" id="CP017111">
    <property type="protein sequence ID" value="AOO64357.1"/>
    <property type="molecule type" value="Genomic_DNA"/>
</dbReference>
<dbReference type="GO" id="GO:0008270">
    <property type="term" value="F:zinc ion binding"/>
    <property type="evidence" value="ECO:0007669"/>
    <property type="project" value="TreeGrafter"/>
</dbReference>
<dbReference type="AlphaFoldDB" id="A0A1D7TH91"/>
<dbReference type="RefSeq" id="WP_069477296.1">
    <property type="nucleotide sequence ID" value="NZ_CP017111.1"/>
</dbReference>
<evidence type="ECO:0000256" key="4">
    <source>
        <dbReference type="ARBA" id="ARBA00022833"/>
    </source>
</evidence>
<dbReference type="GO" id="GO:0000976">
    <property type="term" value="F:transcription cis-regulatory region binding"/>
    <property type="evidence" value="ECO:0007669"/>
    <property type="project" value="TreeGrafter"/>
</dbReference>
<dbReference type="InterPro" id="IPR043135">
    <property type="entry name" value="Fur_C"/>
</dbReference>
<feature type="binding site" evidence="8">
    <location>
        <position position="132"/>
    </location>
    <ligand>
        <name>Zn(2+)</name>
        <dbReference type="ChEBI" id="CHEBI:29105"/>
    </ligand>
</feature>
<feature type="binding site" evidence="8">
    <location>
        <position position="129"/>
    </location>
    <ligand>
        <name>Zn(2+)</name>
        <dbReference type="ChEBI" id="CHEBI:29105"/>
    </ligand>
</feature>
<evidence type="ECO:0000313" key="10">
    <source>
        <dbReference type="Proteomes" id="UP000094609"/>
    </source>
</evidence>
<feature type="binding site" evidence="8">
    <location>
        <position position="93"/>
    </location>
    <ligand>
        <name>Zn(2+)</name>
        <dbReference type="ChEBI" id="CHEBI:29105"/>
    </ligand>
</feature>
<dbReference type="GO" id="GO:0003700">
    <property type="term" value="F:DNA-binding transcription factor activity"/>
    <property type="evidence" value="ECO:0007669"/>
    <property type="project" value="InterPro"/>
</dbReference>
<dbReference type="InterPro" id="IPR002481">
    <property type="entry name" value="FUR"/>
</dbReference>
<dbReference type="PANTHER" id="PTHR33202:SF7">
    <property type="entry name" value="FERRIC UPTAKE REGULATION PROTEIN"/>
    <property type="match status" value="1"/>
</dbReference>
<keyword evidence="5" id="KW-0805">Transcription regulation</keyword>
<keyword evidence="6" id="KW-0238">DNA-binding</keyword>
<dbReference type="Pfam" id="PF01475">
    <property type="entry name" value="FUR"/>
    <property type="match status" value="1"/>
</dbReference>